<dbReference type="PANTHER" id="PTHR30502:SF0">
    <property type="entry name" value="PHOSPHOENOLPYRUVATE CARBOXYLASE FAMILY PROTEIN"/>
    <property type="match status" value="1"/>
</dbReference>
<protein>
    <submittedName>
        <fullName evidence="5">2,4-dihydroxyhept-2-ene-1,7-dioic acid aldolase</fullName>
    </submittedName>
</protein>
<sequence length="269" mass="29143">MKDNSIFRAVREGRAALGTQLKEFASRGVPWIIEASGFDYCAIDHEHGAFDLETIADLAGWFQATDVSAIVRIHKSSTHLIPAILDQGIMGIQVSEVDSVEEARAIVAEAKFPPIGHRGISGQGMHTGYRSYGGRHATEYAPWANANIIVCVSIESLEGLENVEAIAAVEGIDMIAYGHSDLSARLGVHLQLEHPTFKAAVRRIAEACKAHGKLARGSAETEAQIEEYWRLGCKVLNLPGNDVSTYLDGLKARARRAHARLKSIGVPVP</sequence>
<name>A0A512N4H3_9HYPH</name>
<evidence type="ECO:0000256" key="3">
    <source>
        <dbReference type="ARBA" id="ARBA00023239"/>
    </source>
</evidence>
<accession>A0A512N4H3</accession>
<comment type="similarity">
    <text evidence="1">Belongs to the HpcH/HpaI aldolase family.</text>
</comment>
<feature type="domain" description="HpcH/HpaI aldolase/citrate lyase" evidence="4">
    <location>
        <begin position="34"/>
        <end position="213"/>
    </location>
</feature>
<dbReference type="PANTHER" id="PTHR30502">
    <property type="entry name" value="2-KETO-3-DEOXY-L-RHAMNONATE ALDOLASE"/>
    <property type="match status" value="1"/>
</dbReference>
<dbReference type="InterPro" id="IPR005000">
    <property type="entry name" value="Aldolase/citrate-lyase_domain"/>
</dbReference>
<comment type="caution">
    <text evidence="5">The sequence shown here is derived from an EMBL/GenBank/DDBJ whole genome shotgun (WGS) entry which is preliminary data.</text>
</comment>
<dbReference type="Gene3D" id="3.20.20.60">
    <property type="entry name" value="Phosphoenolpyruvate-binding domains"/>
    <property type="match status" value="1"/>
</dbReference>
<evidence type="ECO:0000256" key="1">
    <source>
        <dbReference type="ARBA" id="ARBA00005568"/>
    </source>
</evidence>
<keyword evidence="6" id="KW-1185">Reference proteome</keyword>
<proteinExistence type="inferred from homology"/>
<reference evidence="5 6" key="1">
    <citation type="submission" date="2019-07" db="EMBL/GenBank/DDBJ databases">
        <title>Whole genome shotgun sequence of Reyranella soli NBRC 108950.</title>
        <authorList>
            <person name="Hosoyama A."/>
            <person name="Uohara A."/>
            <person name="Ohji S."/>
            <person name="Ichikawa N."/>
        </authorList>
    </citation>
    <scope>NUCLEOTIDE SEQUENCE [LARGE SCALE GENOMIC DNA]</scope>
    <source>
        <strain evidence="5 6">NBRC 108950</strain>
    </source>
</reference>
<dbReference type="InterPro" id="IPR015813">
    <property type="entry name" value="Pyrv/PenolPyrv_kinase-like_dom"/>
</dbReference>
<dbReference type="Proteomes" id="UP000321058">
    <property type="component" value="Unassembled WGS sequence"/>
</dbReference>
<dbReference type="RefSeq" id="WP_170302857.1">
    <property type="nucleotide sequence ID" value="NZ_BKAJ01000018.1"/>
</dbReference>
<evidence type="ECO:0000313" key="6">
    <source>
        <dbReference type="Proteomes" id="UP000321058"/>
    </source>
</evidence>
<dbReference type="GO" id="GO:0016832">
    <property type="term" value="F:aldehyde-lyase activity"/>
    <property type="evidence" value="ECO:0007669"/>
    <property type="project" value="TreeGrafter"/>
</dbReference>
<dbReference type="EMBL" id="BKAJ01000018">
    <property type="protein sequence ID" value="GEP53868.1"/>
    <property type="molecule type" value="Genomic_DNA"/>
</dbReference>
<organism evidence="5 6">
    <name type="scientific">Reyranella soli</name>
    <dbReference type="NCBI Taxonomy" id="1230389"/>
    <lineage>
        <taxon>Bacteria</taxon>
        <taxon>Pseudomonadati</taxon>
        <taxon>Pseudomonadota</taxon>
        <taxon>Alphaproteobacteria</taxon>
        <taxon>Hyphomicrobiales</taxon>
        <taxon>Reyranellaceae</taxon>
        <taxon>Reyranella</taxon>
    </lineage>
</organism>
<dbReference type="AlphaFoldDB" id="A0A512N4H3"/>
<evidence type="ECO:0000313" key="5">
    <source>
        <dbReference type="EMBL" id="GEP53868.1"/>
    </source>
</evidence>
<dbReference type="InterPro" id="IPR050251">
    <property type="entry name" value="HpcH-HpaI_aldolase"/>
</dbReference>
<dbReference type="Pfam" id="PF03328">
    <property type="entry name" value="HpcH_HpaI"/>
    <property type="match status" value="1"/>
</dbReference>
<dbReference type="InterPro" id="IPR040442">
    <property type="entry name" value="Pyrv_kinase-like_dom_sf"/>
</dbReference>
<dbReference type="SUPFAM" id="SSF51621">
    <property type="entry name" value="Phosphoenolpyruvate/pyruvate domain"/>
    <property type="match status" value="1"/>
</dbReference>
<evidence type="ECO:0000256" key="2">
    <source>
        <dbReference type="ARBA" id="ARBA00022723"/>
    </source>
</evidence>
<keyword evidence="2" id="KW-0479">Metal-binding</keyword>
<dbReference type="GO" id="GO:0005737">
    <property type="term" value="C:cytoplasm"/>
    <property type="evidence" value="ECO:0007669"/>
    <property type="project" value="TreeGrafter"/>
</dbReference>
<keyword evidence="3" id="KW-0456">Lyase</keyword>
<dbReference type="GO" id="GO:0046872">
    <property type="term" value="F:metal ion binding"/>
    <property type="evidence" value="ECO:0007669"/>
    <property type="project" value="UniProtKB-KW"/>
</dbReference>
<gene>
    <name evidence="5" type="ORF">RSO01_10340</name>
</gene>
<evidence type="ECO:0000259" key="4">
    <source>
        <dbReference type="Pfam" id="PF03328"/>
    </source>
</evidence>